<evidence type="ECO:0000256" key="7">
    <source>
        <dbReference type="ARBA" id="ARBA00022840"/>
    </source>
</evidence>
<dbReference type="PATRIC" id="fig|76859.3.peg.1883"/>
<evidence type="ECO:0000256" key="1">
    <source>
        <dbReference type="ARBA" id="ARBA00000085"/>
    </source>
</evidence>
<evidence type="ECO:0000256" key="5">
    <source>
        <dbReference type="ARBA" id="ARBA00022741"/>
    </source>
</evidence>
<comment type="catalytic activity">
    <reaction evidence="1">
        <text>ATP + protein L-histidine = ADP + protein N-phospho-L-histidine.</text>
        <dbReference type="EC" id="2.7.13.3"/>
    </reaction>
</comment>
<evidence type="ECO:0000256" key="4">
    <source>
        <dbReference type="ARBA" id="ARBA00022679"/>
    </source>
</evidence>
<reference evidence="9 10" key="1">
    <citation type="submission" date="2015-09" db="EMBL/GenBank/DDBJ databases">
        <authorList>
            <person name="Jackson K.R."/>
            <person name="Lunt B.L."/>
            <person name="Fisher J.N.B."/>
            <person name="Gardner A.V."/>
            <person name="Bailey M.E."/>
            <person name="Deus L.M."/>
            <person name="Earl A.S."/>
            <person name="Gibby P.D."/>
            <person name="Hartmann K.A."/>
            <person name="Liu J.E."/>
            <person name="Manci A.M."/>
            <person name="Nielsen D.A."/>
            <person name="Solomon M.B."/>
            <person name="Breakwell D.P."/>
            <person name="Burnett S.H."/>
            <person name="Grose J.H."/>
        </authorList>
    </citation>
    <scope>NUCLEOTIDE SEQUENCE [LARGE SCALE GENOMIC DNA]</scope>
    <source>
        <strain evidence="9 10">KCOM 1279</strain>
    </source>
</reference>
<dbReference type="EMBL" id="CP012713">
    <property type="protein sequence ID" value="ALF18366.1"/>
    <property type="molecule type" value="Genomic_DNA"/>
</dbReference>
<dbReference type="SMART" id="SM00387">
    <property type="entry name" value="HATPase_c"/>
    <property type="match status" value="1"/>
</dbReference>
<evidence type="ECO:0000256" key="8">
    <source>
        <dbReference type="ARBA" id="ARBA00023012"/>
    </source>
</evidence>
<evidence type="ECO:0000256" key="2">
    <source>
        <dbReference type="ARBA" id="ARBA00012438"/>
    </source>
</evidence>
<dbReference type="Pfam" id="PF13426">
    <property type="entry name" value="PAS_9"/>
    <property type="match status" value="1"/>
</dbReference>
<dbReference type="InterPro" id="IPR000014">
    <property type="entry name" value="PAS"/>
</dbReference>
<dbReference type="CDD" id="cd00075">
    <property type="entry name" value="HATPase"/>
    <property type="match status" value="1"/>
</dbReference>
<dbReference type="AlphaFoldDB" id="A0A0M4RLH3"/>
<dbReference type="SMART" id="SM00388">
    <property type="entry name" value="HisKA"/>
    <property type="match status" value="1"/>
</dbReference>
<dbReference type="CDD" id="cd00082">
    <property type="entry name" value="HisKA"/>
    <property type="match status" value="1"/>
</dbReference>
<dbReference type="Gene3D" id="1.10.287.130">
    <property type="match status" value="1"/>
</dbReference>
<keyword evidence="4" id="KW-0808">Transferase</keyword>
<dbReference type="InterPro" id="IPR003661">
    <property type="entry name" value="HisK_dim/P_dom"/>
</dbReference>
<dbReference type="PANTHER" id="PTHR43065:SF10">
    <property type="entry name" value="PEROXIDE STRESS-ACTIVATED HISTIDINE KINASE MAK3"/>
    <property type="match status" value="1"/>
</dbReference>
<dbReference type="Pfam" id="PF00512">
    <property type="entry name" value="HisKA"/>
    <property type="match status" value="1"/>
</dbReference>
<dbReference type="PANTHER" id="PTHR43065">
    <property type="entry name" value="SENSOR HISTIDINE KINASE"/>
    <property type="match status" value="1"/>
</dbReference>
<dbReference type="OrthoDB" id="9784397at2"/>
<dbReference type="PROSITE" id="PS50109">
    <property type="entry name" value="HIS_KIN"/>
    <property type="match status" value="1"/>
</dbReference>
<sequence>MKMIKKHLILFIMVVVCIILLNQVILMKYGITLITYLKYSSPITKKEKEYLKLHSPIRLGTDITSPPISYYDNEAKKYSGLIVDYVNFLSIETETTITIDMYTFYNLVEALRSKKIDVCDMFPSENRAKEFNFSIPIYRLKTVIISPKGNNPILNLIDLSEKKVAIPKGDLAAEYIDNALKKENKKSANFIFVDDTKTVLELLKNGDVEAAVGDEVVISTYWREYDVYETKKYDVTLLYEKDVVLAVNKSSDTLLSILNKGILQMKKNHIVSKVQQKWFGISESIRGEKRDFEAFINIAVILLFCMIALYIWNYFLKKNVLEKTKEIEKTKKNINIILNNLNIALFIVSDSNIIIECNKAALTLLSKERKDIVGKNLFDLPFLSNLIKISDYIKLDVNLSHIFKHIIKNKCYEIKLSPYISNDEKFKILSIEDITEKLIAERKLHQENKLITIGQISAGLAHEIRNPLGTIRNGLYLIKMKTSSESLEKAVVMMEHAIQRINNLIEHLLRFSRISADKCSKENIETIIKNILTLMKTRLKAKNIQCDLILKSEPFVILNIETINIILINLIENAIDAFYEDKGNNLIKISVSSTSNLLNLLIEDNGIGIPEEEIDYIFDPFYTTKEEHGTGLGLYLVYNEVKKYNGDISVESEYGIGTKFLVSIKFE</sequence>
<dbReference type="InterPro" id="IPR036097">
    <property type="entry name" value="HisK_dim/P_sf"/>
</dbReference>
<keyword evidence="8" id="KW-0902">Two-component regulatory system</keyword>
<dbReference type="Gene3D" id="3.30.565.10">
    <property type="entry name" value="Histidine kinase-like ATPase, C-terminal domain"/>
    <property type="match status" value="1"/>
</dbReference>
<organism evidence="9">
    <name type="scientific">Fusobacterium animalis</name>
    <dbReference type="NCBI Taxonomy" id="76859"/>
    <lineage>
        <taxon>Bacteria</taxon>
        <taxon>Fusobacteriati</taxon>
        <taxon>Fusobacteriota</taxon>
        <taxon>Fusobacteriia</taxon>
        <taxon>Fusobacteriales</taxon>
        <taxon>Fusobacteriaceae</taxon>
        <taxon>Fusobacterium</taxon>
    </lineage>
</organism>
<proteinExistence type="predicted"/>
<protein>
    <recommendedName>
        <fullName evidence="2">histidine kinase</fullName>
        <ecNumber evidence="2">2.7.13.3</ecNumber>
    </recommendedName>
</protein>
<keyword evidence="6" id="KW-0418">Kinase</keyword>
<evidence type="ECO:0000256" key="6">
    <source>
        <dbReference type="ARBA" id="ARBA00022777"/>
    </source>
</evidence>
<dbReference type="RefSeq" id="WP_060676562.1">
    <property type="nucleotide sequence ID" value="NZ_CP012713.1"/>
</dbReference>
<dbReference type="PRINTS" id="PR00344">
    <property type="entry name" value="BCTRLSENSOR"/>
</dbReference>
<dbReference type="SMART" id="SM00062">
    <property type="entry name" value="PBPb"/>
    <property type="match status" value="1"/>
</dbReference>
<dbReference type="CDD" id="cd01007">
    <property type="entry name" value="PBP2_BvgS_HisK_like"/>
    <property type="match status" value="1"/>
</dbReference>
<dbReference type="InterPro" id="IPR035965">
    <property type="entry name" value="PAS-like_dom_sf"/>
</dbReference>
<dbReference type="SUPFAM" id="SSF53850">
    <property type="entry name" value="Periplasmic binding protein-like II"/>
    <property type="match status" value="1"/>
</dbReference>
<dbReference type="SUPFAM" id="SSF55785">
    <property type="entry name" value="PYP-like sensor domain (PAS domain)"/>
    <property type="match status" value="1"/>
</dbReference>
<dbReference type="PROSITE" id="PS50112">
    <property type="entry name" value="PAS"/>
    <property type="match status" value="1"/>
</dbReference>
<dbReference type="Proteomes" id="UP000063147">
    <property type="component" value="Chromosome"/>
</dbReference>
<dbReference type="InterPro" id="IPR003594">
    <property type="entry name" value="HATPase_dom"/>
</dbReference>
<evidence type="ECO:0000313" key="10">
    <source>
        <dbReference type="Proteomes" id="UP000063147"/>
    </source>
</evidence>
<keyword evidence="5" id="KW-0547">Nucleotide-binding</keyword>
<evidence type="ECO:0000256" key="3">
    <source>
        <dbReference type="ARBA" id="ARBA00022553"/>
    </source>
</evidence>
<dbReference type="InterPro" id="IPR004358">
    <property type="entry name" value="Sig_transdc_His_kin-like_C"/>
</dbReference>
<dbReference type="InterPro" id="IPR036890">
    <property type="entry name" value="HATPase_C_sf"/>
</dbReference>
<dbReference type="Gene3D" id="3.30.450.20">
    <property type="entry name" value="PAS domain"/>
    <property type="match status" value="1"/>
</dbReference>
<name>A0A0M4RLH3_9FUSO</name>
<gene>
    <name evidence="9" type="ORF">RN98_09330</name>
</gene>
<dbReference type="SMART" id="SM00091">
    <property type="entry name" value="PAS"/>
    <property type="match status" value="1"/>
</dbReference>
<keyword evidence="3" id="KW-0597">Phosphoprotein</keyword>
<dbReference type="SUPFAM" id="SSF55874">
    <property type="entry name" value="ATPase domain of HSP90 chaperone/DNA topoisomerase II/histidine kinase"/>
    <property type="match status" value="1"/>
</dbReference>
<evidence type="ECO:0000313" key="9">
    <source>
        <dbReference type="EMBL" id="ALF18366.1"/>
    </source>
</evidence>
<dbReference type="Pfam" id="PF00497">
    <property type="entry name" value="SBP_bac_3"/>
    <property type="match status" value="1"/>
</dbReference>
<accession>A0A0M4RLH3</accession>
<dbReference type="EC" id="2.7.13.3" evidence="2"/>
<dbReference type="InterPro" id="IPR001638">
    <property type="entry name" value="Solute-binding_3/MltF_N"/>
</dbReference>
<dbReference type="Pfam" id="PF02518">
    <property type="entry name" value="HATPase_c"/>
    <property type="match status" value="1"/>
</dbReference>
<dbReference type="GO" id="GO:0000155">
    <property type="term" value="F:phosphorelay sensor kinase activity"/>
    <property type="evidence" value="ECO:0007669"/>
    <property type="project" value="InterPro"/>
</dbReference>
<dbReference type="Gene3D" id="3.40.190.10">
    <property type="entry name" value="Periplasmic binding protein-like II"/>
    <property type="match status" value="2"/>
</dbReference>
<dbReference type="GO" id="GO:0005524">
    <property type="term" value="F:ATP binding"/>
    <property type="evidence" value="ECO:0007669"/>
    <property type="project" value="UniProtKB-KW"/>
</dbReference>
<keyword evidence="7" id="KW-0067">ATP-binding</keyword>
<dbReference type="SUPFAM" id="SSF47384">
    <property type="entry name" value="Homodimeric domain of signal transducing histidine kinase"/>
    <property type="match status" value="1"/>
</dbReference>
<dbReference type="InterPro" id="IPR005467">
    <property type="entry name" value="His_kinase_dom"/>
</dbReference>